<evidence type="ECO:0000256" key="6">
    <source>
        <dbReference type="ARBA" id="ARBA00023146"/>
    </source>
</evidence>
<dbReference type="PIRSF" id="PIRSF001549">
    <property type="entry name" value="His-tRNA_synth"/>
    <property type="match status" value="1"/>
</dbReference>
<evidence type="ECO:0000256" key="2">
    <source>
        <dbReference type="ARBA" id="ARBA00011738"/>
    </source>
</evidence>
<keyword evidence="5 8" id="KW-0648">Protein biosynthesis</keyword>
<evidence type="ECO:0000313" key="10">
    <source>
        <dbReference type="EMBL" id="MBZ7987006.1"/>
    </source>
</evidence>
<evidence type="ECO:0000256" key="3">
    <source>
        <dbReference type="ARBA" id="ARBA00022598"/>
    </source>
</evidence>
<evidence type="ECO:0000256" key="1">
    <source>
        <dbReference type="ARBA" id="ARBA00008226"/>
    </source>
</evidence>
<dbReference type="Gene3D" id="3.30.930.10">
    <property type="entry name" value="Bira Bifunctional Protein, Domain 2"/>
    <property type="match status" value="1"/>
</dbReference>
<comment type="similarity">
    <text evidence="1 8">Belongs to the class-II aminoacyl-tRNA synthetase family.</text>
</comment>
<dbReference type="HAMAP" id="MF_00127">
    <property type="entry name" value="His_tRNA_synth"/>
    <property type="match status" value="1"/>
</dbReference>
<dbReference type="Gene3D" id="3.40.50.800">
    <property type="entry name" value="Anticodon-binding domain"/>
    <property type="match status" value="1"/>
</dbReference>
<dbReference type="Proteomes" id="UP000786183">
    <property type="component" value="Unassembled WGS sequence"/>
</dbReference>
<keyword evidence="11" id="KW-1185">Reference proteome</keyword>
<dbReference type="InterPro" id="IPR006195">
    <property type="entry name" value="aa-tRNA-synth_II"/>
</dbReference>
<dbReference type="PANTHER" id="PTHR43707">
    <property type="entry name" value="HISTIDYL-TRNA SYNTHETASE"/>
    <property type="match status" value="1"/>
</dbReference>
<dbReference type="Pfam" id="PF13393">
    <property type="entry name" value="tRNA-synt_His"/>
    <property type="match status" value="1"/>
</dbReference>
<dbReference type="SUPFAM" id="SSF55681">
    <property type="entry name" value="Class II aaRS and biotin synthetases"/>
    <property type="match status" value="1"/>
</dbReference>
<reference evidence="10 11" key="1">
    <citation type="submission" date="2020-07" db="EMBL/GenBank/DDBJ databases">
        <title>Transfer of Campylobacter canadensis to the novel genus Avispirillum gen. nov., that also includes two novel species recovered from migratory waterfowl: Avispirillum anseris sp. nov. and Avispirillum brantae sp. nov.</title>
        <authorList>
            <person name="Miller W.G."/>
            <person name="Chapman M.H."/>
            <person name="Yee E."/>
            <person name="Inglis G.D."/>
        </authorList>
    </citation>
    <scope>NUCLEOTIDE SEQUENCE [LARGE SCALE GENOMIC DNA]</scope>
    <source>
        <strain evidence="10 11">L283</strain>
    </source>
</reference>
<dbReference type="InterPro" id="IPR015807">
    <property type="entry name" value="His-tRNA-ligase"/>
</dbReference>
<evidence type="ECO:0000256" key="4">
    <source>
        <dbReference type="ARBA" id="ARBA00022741"/>
    </source>
</evidence>
<gene>
    <name evidence="8" type="primary">hisS</name>
    <name evidence="10" type="ORF">AVCANL283_02580</name>
</gene>
<dbReference type="InterPro" id="IPR041715">
    <property type="entry name" value="HisRS-like_core"/>
</dbReference>
<evidence type="ECO:0000259" key="9">
    <source>
        <dbReference type="PROSITE" id="PS50862"/>
    </source>
</evidence>
<dbReference type="InterPro" id="IPR004154">
    <property type="entry name" value="Anticodon-bd"/>
</dbReference>
<evidence type="ECO:0000313" key="11">
    <source>
        <dbReference type="Proteomes" id="UP000786183"/>
    </source>
</evidence>
<evidence type="ECO:0000256" key="5">
    <source>
        <dbReference type="ARBA" id="ARBA00022917"/>
    </source>
</evidence>
<evidence type="ECO:0000256" key="8">
    <source>
        <dbReference type="HAMAP-Rule" id="MF_00127"/>
    </source>
</evidence>
<dbReference type="SUPFAM" id="SSF52954">
    <property type="entry name" value="Class II aaRS ABD-related"/>
    <property type="match status" value="1"/>
</dbReference>
<dbReference type="GO" id="GO:0004821">
    <property type="term" value="F:histidine-tRNA ligase activity"/>
    <property type="evidence" value="ECO:0007669"/>
    <property type="project" value="UniProtKB-EC"/>
</dbReference>
<sequence>MINAIKGMNDLLDDDARIYELVINTSSKVAKNYGYSYIQIPHLEQSTLFKRSVGESSDIVGKEMYEFNDKSGDSVCLRPEGTAGVVRAFIEKKMDKANSVKRWFYHGSMFRYEKPQRGRYREFHQFGIECFNIASVYEDASVIMILKDIFDELDIKYTLKINSLGTPETLNNYRAKLREFCADLNLCEDCKRRFNTNIIRVLDCKNDSCQNALKNAPNLSEFLDEECKKDFAKLQELLKENNVSFVIDERLVRGLDYYSKSAFEFISDEIGAKAAIAGGGRYDYLVEYLGGAKSYGVGFAMGVERVMDILKSKQNILKKENKIYFCVLDEKYLNYAFKIASMLRKENKNVILNYEAKKMQKHLNNALKQDYNYFLALGEDEMKENKILFKDLAKQEQKIILIDELKELL</sequence>
<dbReference type="CDD" id="cd00773">
    <property type="entry name" value="HisRS-like_core"/>
    <property type="match status" value="1"/>
</dbReference>
<feature type="domain" description="Aminoacyl-transfer RNA synthetases class-II family profile" evidence="9">
    <location>
        <begin position="1"/>
        <end position="319"/>
    </location>
</feature>
<dbReference type="Pfam" id="PF03129">
    <property type="entry name" value="HGTP_anticodon"/>
    <property type="match status" value="1"/>
</dbReference>
<dbReference type="PROSITE" id="PS50862">
    <property type="entry name" value="AA_TRNA_LIGASE_II"/>
    <property type="match status" value="1"/>
</dbReference>
<keyword evidence="8" id="KW-0067">ATP-binding</keyword>
<comment type="catalytic activity">
    <reaction evidence="7 8">
        <text>tRNA(His) + L-histidine + ATP = L-histidyl-tRNA(His) + AMP + diphosphate + H(+)</text>
        <dbReference type="Rhea" id="RHEA:17313"/>
        <dbReference type="Rhea" id="RHEA-COMP:9665"/>
        <dbReference type="Rhea" id="RHEA-COMP:9689"/>
        <dbReference type="ChEBI" id="CHEBI:15378"/>
        <dbReference type="ChEBI" id="CHEBI:30616"/>
        <dbReference type="ChEBI" id="CHEBI:33019"/>
        <dbReference type="ChEBI" id="CHEBI:57595"/>
        <dbReference type="ChEBI" id="CHEBI:78442"/>
        <dbReference type="ChEBI" id="CHEBI:78527"/>
        <dbReference type="ChEBI" id="CHEBI:456215"/>
        <dbReference type="EC" id="6.1.1.21"/>
    </reaction>
</comment>
<protein>
    <recommendedName>
        <fullName evidence="8">Histidine--tRNA ligase</fullName>
        <ecNumber evidence="8">6.1.1.21</ecNumber>
    </recommendedName>
    <alternativeName>
        <fullName evidence="8">Histidyl-tRNA synthetase</fullName>
        <shortName evidence="8">HisRS</shortName>
    </alternativeName>
</protein>
<dbReference type="NCBIfam" id="TIGR00442">
    <property type="entry name" value="hisS"/>
    <property type="match status" value="1"/>
</dbReference>
<dbReference type="InterPro" id="IPR036621">
    <property type="entry name" value="Anticodon-bd_dom_sf"/>
</dbReference>
<organism evidence="10 11">
    <name type="scientific">Campylobacter canadensis</name>
    <dbReference type="NCBI Taxonomy" id="449520"/>
    <lineage>
        <taxon>Bacteria</taxon>
        <taxon>Pseudomonadati</taxon>
        <taxon>Campylobacterota</taxon>
        <taxon>Epsilonproteobacteria</taxon>
        <taxon>Campylobacterales</taxon>
        <taxon>Campylobacteraceae</taxon>
        <taxon>Campylobacter</taxon>
    </lineage>
</organism>
<name>A0ABS7WRJ7_9BACT</name>
<keyword evidence="4 8" id="KW-0547">Nucleotide-binding</keyword>
<dbReference type="PANTHER" id="PTHR43707:SF1">
    <property type="entry name" value="HISTIDINE--TRNA LIGASE, MITOCHONDRIAL-RELATED"/>
    <property type="match status" value="1"/>
</dbReference>
<keyword evidence="3 8" id="KW-0436">Ligase</keyword>
<proteinExistence type="inferred from homology"/>
<comment type="subunit">
    <text evidence="2 8">Homodimer.</text>
</comment>
<dbReference type="RefSeq" id="WP_224325207.1">
    <property type="nucleotide sequence ID" value="NZ_JACGBB010000004.1"/>
</dbReference>
<dbReference type="InterPro" id="IPR045864">
    <property type="entry name" value="aa-tRNA-synth_II/BPL/LPL"/>
</dbReference>
<keyword evidence="8" id="KW-0963">Cytoplasm</keyword>
<dbReference type="InterPro" id="IPR004516">
    <property type="entry name" value="HisRS/HisZ"/>
</dbReference>
<comment type="caution">
    <text evidence="10">The sequence shown here is derived from an EMBL/GenBank/DDBJ whole genome shotgun (WGS) entry which is preliminary data.</text>
</comment>
<dbReference type="EC" id="6.1.1.21" evidence="8"/>
<dbReference type="EMBL" id="JACGBB010000004">
    <property type="protein sequence ID" value="MBZ7987006.1"/>
    <property type="molecule type" value="Genomic_DNA"/>
</dbReference>
<accession>A0ABS7WRJ7</accession>
<keyword evidence="6 8" id="KW-0030">Aminoacyl-tRNA synthetase</keyword>
<comment type="subcellular location">
    <subcellularLocation>
        <location evidence="8">Cytoplasm</location>
    </subcellularLocation>
</comment>
<evidence type="ECO:0000256" key="7">
    <source>
        <dbReference type="ARBA" id="ARBA00047639"/>
    </source>
</evidence>